<proteinExistence type="predicted"/>
<keyword evidence="1" id="KW-0175">Coiled coil</keyword>
<reference evidence="3" key="1">
    <citation type="submission" date="2020-04" db="EMBL/GenBank/DDBJ databases">
        <authorList>
            <person name="Alioto T."/>
            <person name="Alioto T."/>
            <person name="Gomez Garrido J."/>
        </authorList>
    </citation>
    <scope>NUCLEOTIDE SEQUENCE</scope>
    <source>
        <strain evidence="3">A484AB</strain>
    </source>
</reference>
<evidence type="ECO:0000313" key="4">
    <source>
        <dbReference type="Proteomes" id="UP001152795"/>
    </source>
</evidence>
<comment type="caution">
    <text evidence="3">The sequence shown here is derived from an EMBL/GenBank/DDBJ whole genome shotgun (WGS) entry which is preliminary data.</text>
</comment>
<feature type="compositionally biased region" description="Basic and acidic residues" evidence="2">
    <location>
        <begin position="315"/>
        <end position="330"/>
    </location>
</feature>
<name>A0A7D9K4W2_PARCT</name>
<dbReference type="Proteomes" id="UP001152795">
    <property type="component" value="Unassembled WGS sequence"/>
</dbReference>
<feature type="region of interest" description="Disordered" evidence="2">
    <location>
        <begin position="240"/>
        <end position="265"/>
    </location>
</feature>
<feature type="compositionally biased region" description="Basic and acidic residues" evidence="2">
    <location>
        <begin position="246"/>
        <end position="257"/>
    </location>
</feature>
<feature type="coiled-coil region" evidence="1">
    <location>
        <begin position="61"/>
        <end position="149"/>
    </location>
</feature>
<dbReference type="OrthoDB" id="10072101at2759"/>
<protein>
    <submittedName>
        <fullName evidence="3">Uncharacterized protein</fullName>
    </submittedName>
</protein>
<gene>
    <name evidence="3" type="ORF">PACLA_8A018533</name>
</gene>
<organism evidence="3 4">
    <name type="scientific">Paramuricea clavata</name>
    <name type="common">Red gorgonian</name>
    <name type="synonym">Violescent sea-whip</name>
    <dbReference type="NCBI Taxonomy" id="317549"/>
    <lineage>
        <taxon>Eukaryota</taxon>
        <taxon>Metazoa</taxon>
        <taxon>Cnidaria</taxon>
        <taxon>Anthozoa</taxon>
        <taxon>Octocorallia</taxon>
        <taxon>Malacalcyonacea</taxon>
        <taxon>Plexauridae</taxon>
        <taxon>Paramuricea</taxon>
    </lineage>
</organism>
<evidence type="ECO:0000256" key="2">
    <source>
        <dbReference type="SAM" id="MobiDB-lite"/>
    </source>
</evidence>
<evidence type="ECO:0000313" key="3">
    <source>
        <dbReference type="EMBL" id="CAB4041359.1"/>
    </source>
</evidence>
<feature type="compositionally biased region" description="Basic residues" evidence="2">
    <location>
        <begin position="304"/>
        <end position="314"/>
    </location>
</feature>
<sequence>MTVFGTPEQITSVGEGQLLDALDSKYDTLRDKLLSEALMKEMGAAEWQALSEQERQARLVKMKLEERRLRREGKLDELQALLGAAFDAEANLQDLMGQNKARYKERMREKLEKRRQRLKDGMNKDEVAKMEAKEDKQFEEELKQEANVNPLIKLMQNYDKEKEALLQALRDRDGRFASERHRQAELARLRREERKARHEDKFDTAALVLGLAQTQKANLEEIQKKDRLRQEQLARERLAARRKKKASEVEKELKEKEDEQLEDISDKENLVALQEAVLKELEKKQECEREVMEKLLQEEQTSERRKKTQKKSKEKRTERLTELKVRRNAS</sequence>
<dbReference type="AlphaFoldDB" id="A0A7D9K4W2"/>
<evidence type="ECO:0000256" key="1">
    <source>
        <dbReference type="SAM" id="Coils"/>
    </source>
</evidence>
<accession>A0A7D9K4W2</accession>
<dbReference type="EMBL" id="CACRXK020028182">
    <property type="protein sequence ID" value="CAB4041359.1"/>
    <property type="molecule type" value="Genomic_DNA"/>
</dbReference>
<keyword evidence="4" id="KW-1185">Reference proteome</keyword>
<feature type="region of interest" description="Disordered" evidence="2">
    <location>
        <begin position="296"/>
        <end position="330"/>
    </location>
</feature>